<evidence type="ECO:0000259" key="1">
    <source>
        <dbReference type="PROSITE" id="PS50943"/>
    </source>
</evidence>
<dbReference type="AlphaFoldDB" id="A0A7S9R744"/>
<dbReference type="InterPro" id="IPR010982">
    <property type="entry name" value="Lambda_DNA-bd_dom_sf"/>
</dbReference>
<dbReference type="EMBL" id="CP049274">
    <property type="protein sequence ID" value="QPH84824.1"/>
    <property type="molecule type" value="Genomic_DNA"/>
</dbReference>
<dbReference type="SUPFAM" id="SSF47413">
    <property type="entry name" value="lambda repressor-like DNA-binding domains"/>
    <property type="match status" value="1"/>
</dbReference>
<accession>A0A7S9R744</accession>
<feature type="domain" description="HTH cro/C1-type" evidence="1">
    <location>
        <begin position="7"/>
        <end position="31"/>
    </location>
</feature>
<dbReference type="CDD" id="cd00093">
    <property type="entry name" value="HTH_XRE"/>
    <property type="match status" value="1"/>
</dbReference>
<dbReference type="InterPro" id="IPR001387">
    <property type="entry name" value="Cro/C1-type_HTH"/>
</dbReference>
<name>A0A7S9R744_9BACT</name>
<gene>
    <name evidence="2" type="ORF">CVT06_06940</name>
</gene>
<dbReference type="GO" id="GO:0003677">
    <property type="term" value="F:DNA binding"/>
    <property type="evidence" value="ECO:0007669"/>
    <property type="project" value="InterPro"/>
</dbReference>
<organism evidence="2 3">
    <name type="scientific">Campylobacter concisus</name>
    <dbReference type="NCBI Taxonomy" id="199"/>
    <lineage>
        <taxon>Bacteria</taxon>
        <taxon>Pseudomonadati</taxon>
        <taxon>Campylobacterota</taxon>
        <taxon>Epsilonproteobacteria</taxon>
        <taxon>Campylobacterales</taxon>
        <taxon>Campylobacteraceae</taxon>
        <taxon>Campylobacter</taxon>
    </lineage>
</organism>
<evidence type="ECO:0000313" key="3">
    <source>
        <dbReference type="Proteomes" id="UP000594630"/>
    </source>
</evidence>
<proteinExistence type="predicted"/>
<dbReference type="Proteomes" id="UP000594630">
    <property type="component" value="Chromosome"/>
</dbReference>
<dbReference type="Gene3D" id="1.10.260.40">
    <property type="entry name" value="lambda repressor-like DNA-binding domains"/>
    <property type="match status" value="1"/>
</dbReference>
<reference evidence="2 3" key="1">
    <citation type="journal article" date="2018" name="Emerg. Microbes Infect.">
        <title>Genomic analysis of oral Campylobacter concisus strains identified a potential bacterial molecular marker associated with active Crohn's disease.</title>
        <authorList>
            <person name="Liu F."/>
            <person name="Ma R."/>
            <person name="Tay C.Y.A."/>
            <person name="Octavia S."/>
            <person name="Lan R."/>
            <person name="Chung H.K.L."/>
            <person name="Riordan S.M."/>
            <person name="Grimm M.C."/>
            <person name="Leong R.W."/>
            <person name="Tanaka M.M."/>
            <person name="Connor S."/>
            <person name="Zhang L."/>
        </authorList>
    </citation>
    <scope>NUCLEOTIDE SEQUENCE [LARGE SCALE GENOMIC DNA]</scope>
    <source>
        <strain evidence="2 3">P10CDO-S2</strain>
    </source>
</reference>
<evidence type="ECO:0000313" key="2">
    <source>
        <dbReference type="EMBL" id="QPH84824.1"/>
    </source>
</evidence>
<sequence>MSEENIVKRVCKELNLTQRELAERMGVSQNMPASWSSSSEPSQMAIKFMELLIEHEKTKRRLDKFQQAFTLIDEARKQ</sequence>
<dbReference type="PROSITE" id="PS50943">
    <property type="entry name" value="HTH_CROC1"/>
    <property type="match status" value="1"/>
</dbReference>
<protein>
    <submittedName>
        <fullName evidence="2">Helix-turn-helix transcriptional regulator</fullName>
    </submittedName>
</protein>
<dbReference type="RefSeq" id="WP_107793524.1">
    <property type="nucleotide sequence ID" value="NZ_CP049274.1"/>
</dbReference>
<dbReference type="Pfam" id="PF01381">
    <property type="entry name" value="HTH_3"/>
    <property type="match status" value="1"/>
</dbReference>